<keyword evidence="4" id="KW-0004">4Fe-4S</keyword>
<dbReference type="Pfam" id="PF06463">
    <property type="entry name" value="Mob_synth_C"/>
    <property type="match status" value="1"/>
</dbReference>
<keyword evidence="13" id="KW-0456">Lyase</keyword>
<dbReference type="PROSITE" id="PS51918">
    <property type="entry name" value="RADICAL_SAM"/>
    <property type="match status" value="1"/>
</dbReference>
<dbReference type="InterPro" id="IPR006638">
    <property type="entry name" value="Elp3/MiaA/NifB-like_rSAM"/>
</dbReference>
<dbReference type="GO" id="GO:0005525">
    <property type="term" value="F:GTP binding"/>
    <property type="evidence" value="ECO:0007669"/>
    <property type="project" value="UniProtKB-KW"/>
</dbReference>
<organism evidence="16 17">
    <name type="scientific">Choiromyces venosus 120613-1</name>
    <dbReference type="NCBI Taxonomy" id="1336337"/>
    <lineage>
        <taxon>Eukaryota</taxon>
        <taxon>Fungi</taxon>
        <taxon>Dikarya</taxon>
        <taxon>Ascomycota</taxon>
        <taxon>Pezizomycotina</taxon>
        <taxon>Pezizomycetes</taxon>
        <taxon>Pezizales</taxon>
        <taxon>Tuberaceae</taxon>
        <taxon>Choiromyces</taxon>
    </lineage>
</organism>
<keyword evidence="8" id="KW-0408">Iron</keyword>
<dbReference type="GO" id="GO:0046872">
    <property type="term" value="F:metal ion binding"/>
    <property type="evidence" value="ECO:0007669"/>
    <property type="project" value="UniProtKB-KW"/>
</dbReference>
<dbReference type="InterPro" id="IPR040064">
    <property type="entry name" value="MoaA-like"/>
</dbReference>
<feature type="domain" description="Radical SAM core" evidence="15">
    <location>
        <begin position="102"/>
        <end position="325"/>
    </location>
</feature>
<reference evidence="16 17" key="1">
    <citation type="journal article" date="2018" name="Nat. Ecol. Evol.">
        <title>Pezizomycetes genomes reveal the molecular basis of ectomycorrhizal truffle lifestyle.</title>
        <authorList>
            <person name="Murat C."/>
            <person name="Payen T."/>
            <person name="Noel B."/>
            <person name="Kuo A."/>
            <person name="Morin E."/>
            <person name="Chen J."/>
            <person name="Kohler A."/>
            <person name="Krizsan K."/>
            <person name="Balestrini R."/>
            <person name="Da Silva C."/>
            <person name="Montanini B."/>
            <person name="Hainaut M."/>
            <person name="Levati E."/>
            <person name="Barry K.W."/>
            <person name="Belfiori B."/>
            <person name="Cichocki N."/>
            <person name="Clum A."/>
            <person name="Dockter R.B."/>
            <person name="Fauchery L."/>
            <person name="Guy J."/>
            <person name="Iotti M."/>
            <person name="Le Tacon F."/>
            <person name="Lindquist E.A."/>
            <person name="Lipzen A."/>
            <person name="Malagnac F."/>
            <person name="Mello A."/>
            <person name="Molinier V."/>
            <person name="Miyauchi S."/>
            <person name="Poulain J."/>
            <person name="Riccioni C."/>
            <person name="Rubini A."/>
            <person name="Sitrit Y."/>
            <person name="Splivallo R."/>
            <person name="Traeger S."/>
            <person name="Wang M."/>
            <person name="Zifcakova L."/>
            <person name="Wipf D."/>
            <person name="Zambonelli A."/>
            <person name="Paolocci F."/>
            <person name="Nowrousian M."/>
            <person name="Ottonello S."/>
            <person name="Baldrian P."/>
            <person name="Spatafora J.W."/>
            <person name="Henrissat B."/>
            <person name="Nagy L.G."/>
            <person name="Aury J.M."/>
            <person name="Wincker P."/>
            <person name="Grigoriev I.V."/>
            <person name="Bonfante P."/>
            <person name="Martin F.M."/>
        </authorList>
    </citation>
    <scope>NUCLEOTIDE SEQUENCE [LARGE SCALE GENOMIC DNA]</scope>
    <source>
        <strain evidence="16 17">120613-1</strain>
    </source>
</reference>
<accession>A0A3N4JG86</accession>
<dbReference type="SFLD" id="SFLDG01386">
    <property type="entry name" value="main_SPASM_domain-containing"/>
    <property type="match status" value="1"/>
</dbReference>
<evidence type="ECO:0000256" key="10">
    <source>
        <dbReference type="ARBA" id="ARBA00023128"/>
    </source>
</evidence>
<dbReference type="GO" id="GO:0061799">
    <property type="term" value="F:cyclic pyranopterin monophosphate synthase activity"/>
    <property type="evidence" value="ECO:0007669"/>
    <property type="project" value="TreeGrafter"/>
</dbReference>
<evidence type="ECO:0000256" key="1">
    <source>
        <dbReference type="ARBA" id="ARBA00001966"/>
    </source>
</evidence>
<evidence type="ECO:0000256" key="2">
    <source>
        <dbReference type="ARBA" id="ARBA00005046"/>
    </source>
</evidence>
<keyword evidence="10" id="KW-0496">Mitochondrion</keyword>
<comment type="cofactor">
    <cofactor evidence="1">
        <name>[4Fe-4S] cluster</name>
        <dbReference type="ChEBI" id="CHEBI:49883"/>
    </cofactor>
</comment>
<evidence type="ECO:0000256" key="3">
    <source>
        <dbReference type="ARBA" id="ARBA00012167"/>
    </source>
</evidence>
<keyword evidence="9" id="KW-0411">Iron-sulfur</keyword>
<keyword evidence="11" id="KW-0342">GTP-binding</keyword>
<evidence type="ECO:0000256" key="12">
    <source>
        <dbReference type="ARBA" id="ARBA00023150"/>
    </source>
</evidence>
<evidence type="ECO:0000256" key="4">
    <source>
        <dbReference type="ARBA" id="ARBA00022485"/>
    </source>
</evidence>
<dbReference type="STRING" id="1336337.A0A3N4JG86"/>
<dbReference type="UniPathway" id="UPA00344"/>
<evidence type="ECO:0000256" key="14">
    <source>
        <dbReference type="ARBA" id="ARBA00048697"/>
    </source>
</evidence>
<dbReference type="EMBL" id="ML120406">
    <property type="protein sequence ID" value="RPA97279.1"/>
    <property type="molecule type" value="Genomic_DNA"/>
</dbReference>
<dbReference type="GO" id="GO:0061798">
    <property type="term" value="F:GTP 3',8'-cyclase activity"/>
    <property type="evidence" value="ECO:0007669"/>
    <property type="project" value="UniProtKB-EC"/>
</dbReference>
<dbReference type="SFLD" id="SFLDG01067">
    <property type="entry name" value="SPASM/twitch_domain_containing"/>
    <property type="match status" value="1"/>
</dbReference>
<dbReference type="SMART" id="SM00729">
    <property type="entry name" value="Elp3"/>
    <property type="match status" value="1"/>
</dbReference>
<dbReference type="AlphaFoldDB" id="A0A3N4JG86"/>
<proteinExistence type="inferred from homology"/>
<dbReference type="InterPro" id="IPR013483">
    <property type="entry name" value="MoaA"/>
</dbReference>
<comment type="pathway">
    <text evidence="2">Cofactor biosynthesis; molybdopterin biosynthesis.</text>
</comment>
<dbReference type="SFLD" id="SFLDG01383">
    <property type="entry name" value="cyclic_pyranopterin_phosphate"/>
    <property type="match status" value="1"/>
</dbReference>
<dbReference type="InterPro" id="IPR010505">
    <property type="entry name" value="MoaA_twitch"/>
</dbReference>
<dbReference type="Gene3D" id="3.20.20.70">
    <property type="entry name" value="Aldolase class I"/>
    <property type="match status" value="1"/>
</dbReference>
<evidence type="ECO:0000256" key="5">
    <source>
        <dbReference type="ARBA" id="ARBA00022691"/>
    </source>
</evidence>
<evidence type="ECO:0000313" key="16">
    <source>
        <dbReference type="EMBL" id="RPA97279.1"/>
    </source>
</evidence>
<evidence type="ECO:0000256" key="11">
    <source>
        <dbReference type="ARBA" id="ARBA00023134"/>
    </source>
</evidence>
<evidence type="ECO:0000313" key="17">
    <source>
        <dbReference type="Proteomes" id="UP000276215"/>
    </source>
</evidence>
<dbReference type="InterPro" id="IPR050105">
    <property type="entry name" value="MoCo_biosynth_MoaA/MoaC"/>
</dbReference>
<gene>
    <name evidence="16" type="ORF">L873DRAFT_1771718</name>
</gene>
<dbReference type="GO" id="GO:0006777">
    <property type="term" value="P:Mo-molybdopterin cofactor biosynthetic process"/>
    <property type="evidence" value="ECO:0007669"/>
    <property type="project" value="UniProtKB-KW"/>
</dbReference>
<evidence type="ECO:0000256" key="6">
    <source>
        <dbReference type="ARBA" id="ARBA00022723"/>
    </source>
</evidence>
<dbReference type="InterPro" id="IPR007197">
    <property type="entry name" value="rSAM"/>
</dbReference>
<evidence type="ECO:0000256" key="8">
    <source>
        <dbReference type="ARBA" id="ARBA00023004"/>
    </source>
</evidence>
<keyword evidence="12" id="KW-0501">Molybdenum cofactor biosynthesis</keyword>
<keyword evidence="17" id="KW-1185">Reference proteome</keyword>
<protein>
    <recommendedName>
        <fullName evidence="3">GTP 3',8-cyclase</fullName>
        <ecNumber evidence="3">4.1.99.22</ecNumber>
    </recommendedName>
</protein>
<evidence type="ECO:0000259" key="15">
    <source>
        <dbReference type="PROSITE" id="PS51918"/>
    </source>
</evidence>
<dbReference type="HAMAP" id="MF_01225_B">
    <property type="entry name" value="MoaA_B"/>
    <property type="match status" value="1"/>
</dbReference>
<dbReference type="EC" id="4.1.99.22" evidence="3"/>
<dbReference type="InterPro" id="IPR058240">
    <property type="entry name" value="rSAM_sf"/>
</dbReference>
<keyword evidence="5" id="KW-0949">S-adenosyl-L-methionine</keyword>
<comment type="catalytic activity">
    <reaction evidence="14">
        <text>GTP + AH2 + S-adenosyl-L-methionine = (8S)-3',8-cyclo-7,8-dihydroguanosine 5'-triphosphate + 5'-deoxyadenosine + L-methionine + A + H(+)</text>
        <dbReference type="Rhea" id="RHEA:49576"/>
        <dbReference type="ChEBI" id="CHEBI:13193"/>
        <dbReference type="ChEBI" id="CHEBI:15378"/>
        <dbReference type="ChEBI" id="CHEBI:17319"/>
        <dbReference type="ChEBI" id="CHEBI:17499"/>
        <dbReference type="ChEBI" id="CHEBI:37565"/>
        <dbReference type="ChEBI" id="CHEBI:57844"/>
        <dbReference type="ChEBI" id="CHEBI:59789"/>
        <dbReference type="ChEBI" id="CHEBI:131766"/>
        <dbReference type="EC" id="4.1.99.22"/>
    </reaction>
</comment>
<dbReference type="Pfam" id="PF04055">
    <property type="entry name" value="Radical_SAM"/>
    <property type="match status" value="1"/>
</dbReference>
<dbReference type="InterPro" id="IPR000385">
    <property type="entry name" value="MoaA_NifB_PqqE_Fe-S-bd_CS"/>
</dbReference>
<dbReference type="SFLD" id="SFLDS00029">
    <property type="entry name" value="Radical_SAM"/>
    <property type="match status" value="1"/>
</dbReference>
<dbReference type="OrthoDB" id="429626at2759"/>
<evidence type="ECO:0000256" key="7">
    <source>
        <dbReference type="ARBA" id="ARBA00022741"/>
    </source>
</evidence>
<name>A0A3N4JG86_9PEZI</name>
<dbReference type="PROSITE" id="PS01305">
    <property type="entry name" value="MOAA_NIFB_PQQE"/>
    <property type="match status" value="1"/>
</dbReference>
<dbReference type="CDD" id="cd21117">
    <property type="entry name" value="Twitch_MoaA"/>
    <property type="match status" value="1"/>
</dbReference>
<dbReference type="Proteomes" id="UP000276215">
    <property type="component" value="Unassembled WGS sequence"/>
</dbReference>
<keyword evidence="7" id="KW-0547">Nucleotide-binding</keyword>
<keyword evidence="6" id="KW-0479">Metal-binding</keyword>
<dbReference type="InterPro" id="IPR013785">
    <property type="entry name" value="Aldolase_TIM"/>
</dbReference>
<evidence type="ECO:0000256" key="9">
    <source>
        <dbReference type="ARBA" id="ARBA00023014"/>
    </source>
</evidence>
<evidence type="ECO:0000256" key="13">
    <source>
        <dbReference type="ARBA" id="ARBA00023239"/>
    </source>
</evidence>
<dbReference type="PANTHER" id="PTHR22960">
    <property type="entry name" value="MOLYBDOPTERIN COFACTOR SYNTHESIS PROTEIN A"/>
    <property type="match status" value="1"/>
</dbReference>
<dbReference type="GO" id="GO:0051539">
    <property type="term" value="F:4 iron, 4 sulfur cluster binding"/>
    <property type="evidence" value="ECO:0007669"/>
    <property type="project" value="UniProtKB-KW"/>
</dbReference>
<sequence>MFSTTTRILQRRTLAVTRARGGTRGFTGGATKLKPLAGCAIQVREEAEIGISGSPPLPSPVSPGLVSGVLPSGLRERESGSGSSRLERIKNAKPFSEFLTDGFGRRHTYLRISVTERCNLRCVYCMPAEGVPLSPPAHLLSTPEILEIARLFVSQGVTKIRLTGGEPTVRKDIVELVEELGKLRSLGLKELAITSNGIALHRKLPRMVEAGLTGLNLSLDTLDPFQFQIMTRRKGLETVLKTIDTALDMGFGEEGSGKMLKINCVVMKGVNDREIVDFVEMTRNKPIEVRFIEYMPFDVSPPPQPSLPSQTWTNPPSYQGNKWSKNKMVSYNDMVNRIKETYPTLQKLASQRPNDTSKTWCVPGFRGKVGFITSMTHNFCGSCNRLRITGDGNLKVCLFGEAEVSLRDMMRKYRNRDLEVGGVEEALGGREEMESELLNVIGKAVGNKKEKHAGMGELENMKNRPMILIGG</sequence>
<dbReference type="PANTHER" id="PTHR22960:SF0">
    <property type="entry name" value="MOLYBDENUM COFACTOR BIOSYNTHESIS PROTEIN 1"/>
    <property type="match status" value="1"/>
</dbReference>
<dbReference type="CDD" id="cd01335">
    <property type="entry name" value="Radical_SAM"/>
    <property type="match status" value="1"/>
</dbReference>
<dbReference type="SUPFAM" id="SSF102114">
    <property type="entry name" value="Radical SAM enzymes"/>
    <property type="match status" value="1"/>
</dbReference>